<organism evidence="7 8">
    <name type="scientific">Mycoemilia scoparia</name>
    <dbReference type="NCBI Taxonomy" id="417184"/>
    <lineage>
        <taxon>Eukaryota</taxon>
        <taxon>Fungi</taxon>
        <taxon>Fungi incertae sedis</taxon>
        <taxon>Zoopagomycota</taxon>
        <taxon>Kickxellomycotina</taxon>
        <taxon>Kickxellomycetes</taxon>
        <taxon>Kickxellales</taxon>
        <taxon>Kickxellaceae</taxon>
        <taxon>Mycoemilia</taxon>
    </lineage>
</organism>
<dbReference type="GO" id="GO:0004659">
    <property type="term" value="F:prenyltransferase activity"/>
    <property type="evidence" value="ECO:0007669"/>
    <property type="project" value="InterPro"/>
</dbReference>
<dbReference type="GO" id="GO:0006744">
    <property type="term" value="P:ubiquinone biosynthetic process"/>
    <property type="evidence" value="ECO:0007669"/>
    <property type="project" value="TreeGrafter"/>
</dbReference>
<sequence length="535" mass="58253">MASPKTKATFNQIATFFRRILPNPSESRPLAKFAVGNAKVAHFLESATAPSPASNSSSATAATAKGELFKPPNIEYINRTSSLLEELRKPILASTVLPLLEVPKFTRTTSTVIKALSKNHKEALKAGSNLVGENDSAASGGNVLMDPAGLVGADLKLLTGNIKRLLSSGHPALNTVTKYYFGKSGKQIRPLLVLLVAQATSITTTKLNNGLMPDALDNIDYSIYDNQVGKEFESDPESKKSNDLIKKFDNENTRIQSYSASISSDGQMTILPTQRRLAEICEMIHTATLLHDDVIDQADTRRGAKAVQQVFGNKMAILAGDFMLARSSVMLARLRDPKVIDMMSSVISDLVEGEFKQLRNTLANNAATNAPDEDTFKYYMEKTYLKTASLIAKGCQGSAYLGQCSNEITEAAYIFGRNLGLAFQLVDDMLDFTGSQSMFGKPVGADLNLGLATAPVLYAWQEYPQLGPLVHRKFSKDGDSQMAYDLVHSSRGIAKTRQLAYEHAQRAIQALSVFPPSPARDALENITETVLTRQK</sequence>
<dbReference type="GO" id="GO:0046872">
    <property type="term" value="F:metal ion binding"/>
    <property type="evidence" value="ECO:0007669"/>
    <property type="project" value="UniProtKB-KW"/>
</dbReference>
<protein>
    <submittedName>
        <fullName evidence="7">Coq1 putative hexaprenyl diphosphate synthase</fullName>
        <ecNumber evidence="7">2.5.1.75</ecNumber>
    </submittedName>
</protein>
<evidence type="ECO:0000256" key="4">
    <source>
        <dbReference type="ARBA" id="ARBA00022723"/>
    </source>
</evidence>
<evidence type="ECO:0000256" key="2">
    <source>
        <dbReference type="ARBA" id="ARBA00006706"/>
    </source>
</evidence>
<gene>
    <name evidence="7" type="primary">COQ1</name>
    <name evidence="7" type="ORF">H4219_006160</name>
</gene>
<keyword evidence="8" id="KW-1185">Reference proteome</keyword>
<dbReference type="Gene3D" id="1.10.600.10">
    <property type="entry name" value="Farnesyl Diphosphate Synthase"/>
    <property type="match status" value="1"/>
</dbReference>
<dbReference type="EC" id="2.5.1.75" evidence="7"/>
<dbReference type="PROSITE" id="PS00723">
    <property type="entry name" value="POLYPRENYL_SYNTHASE_1"/>
    <property type="match status" value="1"/>
</dbReference>
<comment type="cofactor">
    <cofactor evidence="1">
        <name>Mg(2+)</name>
        <dbReference type="ChEBI" id="CHEBI:18420"/>
    </cofactor>
</comment>
<comment type="similarity">
    <text evidence="2">Belongs to the FPP/GGPP synthase family.</text>
</comment>
<dbReference type="EMBL" id="JANBPU010000548">
    <property type="protein sequence ID" value="KAJ1910642.1"/>
    <property type="molecule type" value="Genomic_DNA"/>
</dbReference>
<keyword evidence="6" id="KW-0414">Isoprene biosynthesis</keyword>
<keyword evidence="5" id="KW-0460">Magnesium</keyword>
<dbReference type="Proteomes" id="UP001150538">
    <property type="component" value="Unassembled WGS sequence"/>
</dbReference>
<evidence type="ECO:0000256" key="6">
    <source>
        <dbReference type="ARBA" id="ARBA00023229"/>
    </source>
</evidence>
<dbReference type="SUPFAM" id="SSF48576">
    <property type="entry name" value="Terpenoid synthases"/>
    <property type="match status" value="1"/>
</dbReference>
<dbReference type="OrthoDB" id="9927103at2759"/>
<dbReference type="SFLD" id="SFLDS00005">
    <property type="entry name" value="Isoprenoid_Synthase_Type_I"/>
    <property type="match status" value="1"/>
</dbReference>
<reference evidence="7" key="1">
    <citation type="submission" date="2022-07" db="EMBL/GenBank/DDBJ databases">
        <title>Phylogenomic reconstructions and comparative analyses of Kickxellomycotina fungi.</title>
        <authorList>
            <person name="Reynolds N.K."/>
            <person name="Stajich J.E."/>
            <person name="Barry K."/>
            <person name="Grigoriev I.V."/>
            <person name="Crous P."/>
            <person name="Smith M.E."/>
        </authorList>
    </citation>
    <scope>NUCLEOTIDE SEQUENCE</scope>
    <source>
        <strain evidence="7">NBRC 100468</strain>
    </source>
</reference>
<keyword evidence="3 7" id="KW-0808">Transferase</keyword>
<evidence type="ECO:0000256" key="1">
    <source>
        <dbReference type="ARBA" id="ARBA00001946"/>
    </source>
</evidence>
<dbReference type="PANTHER" id="PTHR12001">
    <property type="entry name" value="GERANYLGERANYL PYROPHOSPHATE SYNTHASE"/>
    <property type="match status" value="1"/>
</dbReference>
<dbReference type="Pfam" id="PF00348">
    <property type="entry name" value="polyprenyl_synt"/>
    <property type="match status" value="1"/>
</dbReference>
<dbReference type="GO" id="GO:0052381">
    <property type="term" value="F:tRNA dimethylallyltransferase activity"/>
    <property type="evidence" value="ECO:0007669"/>
    <property type="project" value="UniProtKB-EC"/>
</dbReference>
<evidence type="ECO:0000313" key="8">
    <source>
        <dbReference type="Proteomes" id="UP001150538"/>
    </source>
</evidence>
<comment type="caution">
    <text evidence="7">The sequence shown here is derived from an EMBL/GenBank/DDBJ whole genome shotgun (WGS) entry which is preliminary data.</text>
</comment>
<proteinExistence type="inferred from homology"/>
<dbReference type="CDD" id="cd00685">
    <property type="entry name" value="Trans_IPPS_HT"/>
    <property type="match status" value="1"/>
</dbReference>
<dbReference type="PANTHER" id="PTHR12001:SF69">
    <property type="entry name" value="ALL TRANS-POLYPRENYL-DIPHOSPHATE SYNTHASE PDSS1"/>
    <property type="match status" value="1"/>
</dbReference>
<dbReference type="InterPro" id="IPR008949">
    <property type="entry name" value="Isoprenoid_synthase_dom_sf"/>
</dbReference>
<evidence type="ECO:0000256" key="3">
    <source>
        <dbReference type="ARBA" id="ARBA00022679"/>
    </source>
</evidence>
<name>A0A9W8DMT4_9FUNG</name>
<keyword evidence="4" id="KW-0479">Metal-binding</keyword>
<dbReference type="InterPro" id="IPR033749">
    <property type="entry name" value="Polyprenyl_synt_CS"/>
</dbReference>
<dbReference type="GO" id="GO:0008299">
    <property type="term" value="P:isoprenoid biosynthetic process"/>
    <property type="evidence" value="ECO:0007669"/>
    <property type="project" value="UniProtKB-KW"/>
</dbReference>
<dbReference type="GO" id="GO:1990234">
    <property type="term" value="C:transferase complex"/>
    <property type="evidence" value="ECO:0007669"/>
    <property type="project" value="TreeGrafter"/>
</dbReference>
<dbReference type="PROSITE" id="PS00444">
    <property type="entry name" value="POLYPRENYL_SYNTHASE_2"/>
    <property type="match status" value="1"/>
</dbReference>
<dbReference type="AlphaFoldDB" id="A0A9W8DMT4"/>
<accession>A0A9W8DMT4</accession>
<evidence type="ECO:0000256" key="5">
    <source>
        <dbReference type="ARBA" id="ARBA00022842"/>
    </source>
</evidence>
<dbReference type="InterPro" id="IPR000092">
    <property type="entry name" value="Polyprenyl_synt"/>
</dbReference>
<evidence type="ECO:0000313" key="7">
    <source>
        <dbReference type="EMBL" id="KAJ1910642.1"/>
    </source>
</evidence>